<evidence type="ECO:0000256" key="1">
    <source>
        <dbReference type="SAM" id="MobiDB-lite"/>
    </source>
</evidence>
<dbReference type="EMBL" id="KZ454994">
    <property type="protein sequence ID" value="PKI82621.1"/>
    <property type="molecule type" value="Genomic_DNA"/>
</dbReference>
<feature type="compositionally biased region" description="Pro residues" evidence="1">
    <location>
        <begin position="703"/>
        <end position="716"/>
    </location>
</feature>
<accession>A0A2N1J7T7</accession>
<dbReference type="InterPro" id="IPR011022">
    <property type="entry name" value="Arrestin_C-like"/>
</dbReference>
<evidence type="ECO:0000259" key="2">
    <source>
        <dbReference type="Pfam" id="PF02752"/>
    </source>
</evidence>
<feature type="domain" description="Arrestin C-terminal-like" evidence="2">
    <location>
        <begin position="182"/>
        <end position="306"/>
    </location>
</feature>
<feature type="compositionally biased region" description="Basic and acidic residues" evidence="1">
    <location>
        <begin position="621"/>
        <end position="630"/>
    </location>
</feature>
<keyword evidence="4" id="KW-1185">Reference proteome</keyword>
<dbReference type="PANTHER" id="PTHR36419:SF1">
    <property type="entry name" value="RHO1 GEF LOCALIZING PROTEIN 1"/>
    <property type="match status" value="1"/>
</dbReference>
<dbReference type="GO" id="GO:0000935">
    <property type="term" value="C:division septum"/>
    <property type="evidence" value="ECO:0007669"/>
    <property type="project" value="TreeGrafter"/>
</dbReference>
<feature type="compositionally biased region" description="Basic and acidic residues" evidence="1">
    <location>
        <begin position="652"/>
        <end position="662"/>
    </location>
</feature>
<feature type="compositionally biased region" description="Polar residues" evidence="1">
    <location>
        <begin position="512"/>
        <end position="526"/>
    </location>
</feature>
<dbReference type="InterPro" id="IPR053060">
    <property type="entry name" value="Cytokinesis_Signaling_Reg"/>
</dbReference>
<reference evidence="3 4" key="1">
    <citation type="submission" date="2017-10" db="EMBL/GenBank/DDBJ databases">
        <title>A novel species of cold-tolerant Malassezia isolated from bats.</title>
        <authorList>
            <person name="Lorch J.M."/>
            <person name="Palmer J.M."/>
            <person name="Vanderwolf K.J."/>
            <person name="Schmidt K.Z."/>
            <person name="Verant M.L."/>
            <person name="Weller T.J."/>
            <person name="Blehert D.S."/>
        </authorList>
    </citation>
    <scope>NUCLEOTIDE SEQUENCE [LARGE SCALE GENOMIC DNA]</scope>
    <source>
        <strain evidence="3 4">NWHC:44797-103</strain>
    </source>
</reference>
<protein>
    <recommendedName>
        <fullName evidence="2">Arrestin C-terminal-like domain-containing protein</fullName>
    </recommendedName>
</protein>
<proteinExistence type="predicted"/>
<evidence type="ECO:0000313" key="3">
    <source>
        <dbReference type="EMBL" id="PKI82621.1"/>
    </source>
</evidence>
<feature type="compositionally biased region" description="Polar residues" evidence="1">
    <location>
        <begin position="680"/>
        <end position="689"/>
    </location>
</feature>
<dbReference type="GO" id="GO:0000917">
    <property type="term" value="P:division septum assembly"/>
    <property type="evidence" value="ECO:0007669"/>
    <property type="project" value="TreeGrafter"/>
</dbReference>
<dbReference type="Pfam" id="PF02752">
    <property type="entry name" value="Arrestin_C"/>
    <property type="match status" value="1"/>
</dbReference>
<name>A0A2N1J7T7_9BASI</name>
<organism evidence="3 4">
    <name type="scientific">Malassezia vespertilionis</name>
    <dbReference type="NCBI Taxonomy" id="2020962"/>
    <lineage>
        <taxon>Eukaryota</taxon>
        <taxon>Fungi</taxon>
        <taxon>Dikarya</taxon>
        <taxon>Basidiomycota</taxon>
        <taxon>Ustilaginomycotina</taxon>
        <taxon>Malasseziomycetes</taxon>
        <taxon>Malasseziales</taxon>
        <taxon>Malasseziaceae</taxon>
        <taxon>Malassezia</taxon>
    </lineage>
</organism>
<evidence type="ECO:0000313" key="4">
    <source>
        <dbReference type="Proteomes" id="UP000232875"/>
    </source>
</evidence>
<dbReference type="Proteomes" id="UP000232875">
    <property type="component" value="Unassembled WGS sequence"/>
</dbReference>
<sequence length="716" mass="78536">MSPPRIILRPPPSRDFLQGYPGIPESETRPAAHLTGTIEIQHGSKQLSAAWLRVEMSKVETLPSGESWTELIGQGPIDVWQAAPSGNAADGEVWQTLPQRKFEFRVNVPEKLPPSLRLEKNGGISYQLVATMCVQIKRGFFRRTLVKKVLQDVRAIHLEKHELHSTWPLYNVPEDDEAFAGPFRARLYWNKRAYAALDPVEVRIIVYSDAPETVKLKNIIMSVRQTVTYLPDGKGTATTGDTARPSQQRTEVLVSKNRGIRKKIRKGEFLMYDLAITIPKNHTLMSVLTAKHIEVSHALRVAIEVGKERVMFEHIELQISGFSANVSESAMARIGHVPALCLTNEEPMDPMPSHETHPVFMDTQPTSPDYAAYAGYDQMMVDGGMEMPLLAQDAAFIGTPTPRGPLVFHARDSRIANERNSIYHDTEAASFRNQYMNAPSTRPKHMSLLPPQGMYRPDDVITPGGQVSPRPPMSEFFASPQRDGNYSRVSMYDDPSLNLAVPVIKTPARTSSIDAVQPARTDTNTVPPMRDALQGATANPGGAPPFRSAEAEKIRLFERARAEAEQYQQQYTHGAVFPGEERGDEPPAANSAPSTAQFSTAAEEKAALSARAQAEAAAAHYAERAAHAQEESVATPPPHAPSAASTPFLTRSEARAMEEKAKLQSHYALSESPSPPFVTAASNKTTSNLPMLGETAKAEGSAAPPPRPPKLPLAEP</sequence>
<dbReference type="OrthoDB" id="4001642at2759"/>
<feature type="region of interest" description="Disordered" evidence="1">
    <location>
        <begin position="512"/>
        <end position="546"/>
    </location>
</feature>
<feature type="compositionally biased region" description="Polar residues" evidence="1">
    <location>
        <begin position="591"/>
        <end position="600"/>
    </location>
</feature>
<dbReference type="AlphaFoldDB" id="A0A2N1J7T7"/>
<feature type="region of interest" description="Disordered" evidence="1">
    <location>
        <begin position="577"/>
        <end position="716"/>
    </location>
</feature>
<feature type="compositionally biased region" description="Low complexity" evidence="1">
    <location>
        <begin position="607"/>
        <end position="620"/>
    </location>
</feature>
<gene>
    <name evidence="3" type="ORF">MVES_003350</name>
</gene>
<dbReference type="PANTHER" id="PTHR36419">
    <property type="entry name" value="ARRESTIN FAMILY PROTEIN 1"/>
    <property type="match status" value="1"/>
</dbReference>